<dbReference type="RefSeq" id="WP_090812250.1">
    <property type="nucleotide sequence ID" value="NZ_FNKX01000004.1"/>
</dbReference>
<reference evidence="7" key="1">
    <citation type="submission" date="2016-10" db="EMBL/GenBank/DDBJ databases">
        <authorList>
            <person name="Varghese N."/>
            <person name="Submissions S."/>
        </authorList>
    </citation>
    <scope>NUCLEOTIDE SEQUENCE [LARGE SCALE GENOMIC DNA]</scope>
    <source>
        <strain evidence="7">DUS833</strain>
    </source>
</reference>
<dbReference type="GO" id="GO:0043565">
    <property type="term" value="F:sequence-specific DNA binding"/>
    <property type="evidence" value="ECO:0007669"/>
    <property type="project" value="TreeGrafter"/>
</dbReference>
<evidence type="ECO:0000256" key="1">
    <source>
        <dbReference type="ARBA" id="ARBA00009437"/>
    </source>
</evidence>
<dbReference type="PANTHER" id="PTHR30427">
    <property type="entry name" value="TRANSCRIPTIONAL ACTIVATOR PROTEIN LYSR"/>
    <property type="match status" value="1"/>
</dbReference>
<evidence type="ECO:0000313" key="6">
    <source>
        <dbReference type="EMBL" id="SDR61379.1"/>
    </source>
</evidence>
<keyword evidence="3" id="KW-0238">DNA-binding</keyword>
<dbReference type="InterPro" id="IPR036388">
    <property type="entry name" value="WH-like_DNA-bd_sf"/>
</dbReference>
<evidence type="ECO:0000256" key="2">
    <source>
        <dbReference type="ARBA" id="ARBA00023015"/>
    </source>
</evidence>
<dbReference type="GO" id="GO:0003700">
    <property type="term" value="F:DNA-binding transcription factor activity"/>
    <property type="evidence" value="ECO:0007669"/>
    <property type="project" value="InterPro"/>
</dbReference>
<dbReference type="Gene3D" id="1.10.10.10">
    <property type="entry name" value="Winged helix-like DNA-binding domain superfamily/Winged helix DNA-binding domain"/>
    <property type="match status" value="1"/>
</dbReference>
<protein>
    <submittedName>
        <fullName evidence="6">Transcriptional regulator, LysR family</fullName>
    </submittedName>
</protein>
<dbReference type="EMBL" id="FNKX01000004">
    <property type="protein sequence ID" value="SDR61379.1"/>
    <property type="molecule type" value="Genomic_DNA"/>
</dbReference>
<dbReference type="Pfam" id="PF00126">
    <property type="entry name" value="HTH_1"/>
    <property type="match status" value="1"/>
</dbReference>
<sequence>MNLSFRMLELLRFAIETRSVTATAERLHISQPAVSKTLQQAEERLGFPLFVRERGRLVPTLDARLLLPEIVRATAAMEAVSRRAEDLQSLKTGMLTLAATPVLGNTLVTQAIAAFRTQYANVHVIVETISNQEVVEAVADHRVDLGVVLTPVEDAHTQARHLCTAELVCVLPQTHVLAGHAFVGPQEIAPFPLISFNRHQPIGALIEEAFRAASIRRTIAVEVAQSWMACALVQAGAGLAIMDAFTTIGGLPAGLTVRPFKPTTHISGRLLHSLDRPLSRHAEAFTEVLLSVVQHEVAAGRIIA</sequence>
<name>A0A1H1KHW9_9BURK</name>
<dbReference type="PROSITE" id="PS50931">
    <property type="entry name" value="HTH_LYSR"/>
    <property type="match status" value="1"/>
</dbReference>
<evidence type="ECO:0000259" key="5">
    <source>
        <dbReference type="PROSITE" id="PS50931"/>
    </source>
</evidence>
<keyword evidence="7" id="KW-1185">Reference proteome</keyword>
<gene>
    <name evidence="6" type="ORF">SAMN05445850_7718</name>
</gene>
<dbReference type="Pfam" id="PF03466">
    <property type="entry name" value="LysR_substrate"/>
    <property type="match status" value="1"/>
</dbReference>
<dbReference type="Gene3D" id="3.40.190.290">
    <property type="match status" value="1"/>
</dbReference>
<keyword evidence="2" id="KW-0805">Transcription regulation</keyword>
<evidence type="ECO:0000256" key="3">
    <source>
        <dbReference type="ARBA" id="ARBA00023125"/>
    </source>
</evidence>
<dbReference type="InterPro" id="IPR000847">
    <property type="entry name" value="LysR_HTH_N"/>
</dbReference>
<dbReference type="GO" id="GO:0009089">
    <property type="term" value="P:lysine biosynthetic process via diaminopimelate"/>
    <property type="evidence" value="ECO:0007669"/>
    <property type="project" value="TreeGrafter"/>
</dbReference>
<organism evidence="6 7">
    <name type="scientific">Paraburkholderia tuberum</name>
    <dbReference type="NCBI Taxonomy" id="157910"/>
    <lineage>
        <taxon>Bacteria</taxon>
        <taxon>Pseudomonadati</taxon>
        <taxon>Pseudomonadota</taxon>
        <taxon>Betaproteobacteria</taxon>
        <taxon>Burkholderiales</taxon>
        <taxon>Burkholderiaceae</taxon>
        <taxon>Paraburkholderia</taxon>
    </lineage>
</organism>
<proteinExistence type="inferred from homology"/>
<dbReference type="GO" id="GO:0010628">
    <property type="term" value="P:positive regulation of gene expression"/>
    <property type="evidence" value="ECO:0007669"/>
    <property type="project" value="TreeGrafter"/>
</dbReference>
<feature type="domain" description="HTH lysR-type" evidence="5">
    <location>
        <begin position="1"/>
        <end position="60"/>
    </location>
</feature>
<dbReference type="InterPro" id="IPR005119">
    <property type="entry name" value="LysR_subst-bd"/>
</dbReference>
<comment type="similarity">
    <text evidence="1">Belongs to the LysR transcriptional regulatory family.</text>
</comment>
<dbReference type="PANTHER" id="PTHR30427:SF1">
    <property type="entry name" value="TRANSCRIPTIONAL ACTIVATOR PROTEIN LYSR"/>
    <property type="match status" value="1"/>
</dbReference>
<dbReference type="SUPFAM" id="SSF53850">
    <property type="entry name" value="Periplasmic binding protein-like II"/>
    <property type="match status" value="1"/>
</dbReference>
<evidence type="ECO:0000256" key="4">
    <source>
        <dbReference type="ARBA" id="ARBA00023163"/>
    </source>
</evidence>
<keyword evidence="4" id="KW-0804">Transcription</keyword>
<dbReference type="PRINTS" id="PR00039">
    <property type="entry name" value="HTHLYSR"/>
</dbReference>
<evidence type="ECO:0000313" key="7">
    <source>
        <dbReference type="Proteomes" id="UP000199365"/>
    </source>
</evidence>
<dbReference type="SUPFAM" id="SSF46785">
    <property type="entry name" value="Winged helix' DNA-binding domain"/>
    <property type="match status" value="1"/>
</dbReference>
<accession>A0A1H1KHW9</accession>
<dbReference type="InterPro" id="IPR036390">
    <property type="entry name" value="WH_DNA-bd_sf"/>
</dbReference>
<dbReference type="AlphaFoldDB" id="A0A1H1KHW9"/>
<dbReference type="Proteomes" id="UP000199365">
    <property type="component" value="Unassembled WGS sequence"/>
</dbReference>
<dbReference type="STRING" id="157910.SAMN05445850_7718"/>